<dbReference type="Proteomes" id="UP000235347">
    <property type="component" value="Unassembled WGS sequence"/>
</dbReference>
<evidence type="ECO:0000313" key="3">
    <source>
        <dbReference type="Proteomes" id="UP000235347"/>
    </source>
</evidence>
<dbReference type="InterPro" id="IPR010985">
    <property type="entry name" value="Ribbon_hlx_hlx"/>
</dbReference>
<dbReference type="Gene3D" id="1.10.1220.10">
    <property type="entry name" value="Met repressor-like"/>
    <property type="match status" value="1"/>
</dbReference>
<evidence type="ECO:0000259" key="1">
    <source>
        <dbReference type="Pfam" id="PF22513"/>
    </source>
</evidence>
<dbReference type="GO" id="GO:0006355">
    <property type="term" value="P:regulation of DNA-templated transcription"/>
    <property type="evidence" value="ECO:0007669"/>
    <property type="project" value="InterPro"/>
</dbReference>
<dbReference type="RefSeq" id="WP_102608491.1">
    <property type="nucleotide sequence ID" value="NZ_CADIKD010000004.1"/>
</dbReference>
<name>A0A2N7WEQ3_9BURK</name>
<keyword evidence="3" id="KW-1185">Reference proteome</keyword>
<comment type="caution">
    <text evidence="2">The sequence shown here is derived from an EMBL/GenBank/DDBJ whole genome shotgun (WGS) entry which is preliminary data.</text>
</comment>
<organism evidence="2 3">
    <name type="scientific">Trinickia soli</name>
    <dbReference type="NCBI Taxonomy" id="380675"/>
    <lineage>
        <taxon>Bacteria</taxon>
        <taxon>Pseudomonadati</taxon>
        <taxon>Pseudomonadota</taxon>
        <taxon>Betaproteobacteria</taxon>
        <taxon>Burkholderiales</taxon>
        <taxon>Burkholderiaceae</taxon>
        <taxon>Trinickia</taxon>
    </lineage>
</organism>
<feature type="domain" description="Antitoxin FitA-like ribbon-helix-helix" evidence="1">
    <location>
        <begin position="2"/>
        <end position="40"/>
    </location>
</feature>
<proteinExistence type="predicted"/>
<dbReference type="AlphaFoldDB" id="A0A2N7WEQ3"/>
<dbReference type="InterPro" id="IPR013321">
    <property type="entry name" value="Arc_rbn_hlx_hlx"/>
</dbReference>
<protein>
    <submittedName>
        <fullName evidence="2">Plasmid stabilization protein</fullName>
    </submittedName>
</protein>
<dbReference type="InterPro" id="IPR053853">
    <property type="entry name" value="FitA-like_RHH"/>
</dbReference>
<dbReference type="Pfam" id="PF22513">
    <property type="entry name" value="FitA-like_RHH"/>
    <property type="match status" value="1"/>
</dbReference>
<reference evidence="2 3" key="1">
    <citation type="submission" date="2018-01" db="EMBL/GenBank/DDBJ databases">
        <title>Whole genome analyses suggest that Burkholderia sensu lato contains two further novel genera in the rhizoxinica-symbiotica group Mycetohabitans gen. nov., and Trinickia gen. nov.: implications for the evolution of diazotrophy and nodulation in the Burkholderiaceae.</title>
        <authorList>
            <person name="Estrada-de los Santos P."/>
            <person name="Palmer M."/>
            <person name="Chavez-Ramirez B."/>
            <person name="Beukes C."/>
            <person name="Steenkamp E.T."/>
            <person name="Hirsch A.M."/>
            <person name="Manyaka P."/>
            <person name="Maluk M."/>
            <person name="Lafos M."/>
            <person name="Crook M."/>
            <person name="Gross E."/>
            <person name="Simon M.F."/>
            <person name="Bueno dos Reis Junior F."/>
            <person name="Poole P.S."/>
            <person name="Venter S.N."/>
            <person name="James E.K."/>
        </authorList>
    </citation>
    <scope>NUCLEOTIDE SEQUENCE [LARGE SCALE GENOMIC DNA]</scope>
    <source>
        <strain evidence="2 3">GP25-8</strain>
    </source>
</reference>
<dbReference type="EMBL" id="PNYB01000002">
    <property type="protein sequence ID" value="PMS27841.1"/>
    <property type="molecule type" value="Genomic_DNA"/>
</dbReference>
<sequence>MASMTIRNIDEQLKARLRVQAAQHGRSMEDEARDILRAALSTEAEGSGQDLIESIRCRIAPLGGVDLELPVRDPVSNRVDFGA</sequence>
<dbReference type="SUPFAM" id="SSF47598">
    <property type="entry name" value="Ribbon-helix-helix"/>
    <property type="match status" value="1"/>
</dbReference>
<accession>A0A2N7WEQ3</accession>
<evidence type="ECO:0000313" key="2">
    <source>
        <dbReference type="EMBL" id="PMS27841.1"/>
    </source>
</evidence>
<gene>
    <name evidence="2" type="ORF">C0Z19_04090</name>
</gene>